<accession>A8MHK2</accession>
<feature type="domain" description="YheO-like" evidence="1">
    <location>
        <begin position="9"/>
        <end position="120"/>
    </location>
</feature>
<evidence type="ECO:0000259" key="2">
    <source>
        <dbReference type="Pfam" id="PF13309"/>
    </source>
</evidence>
<dbReference type="eggNOG" id="COG2964">
    <property type="taxonomic scope" value="Bacteria"/>
</dbReference>
<dbReference type="InterPro" id="IPR013559">
    <property type="entry name" value="YheO"/>
</dbReference>
<organism evidence="3 4">
    <name type="scientific">Alkaliphilus oremlandii (strain OhILAs)</name>
    <name type="common">Clostridium oremlandii (strain OhILAs)</name>
    <dbReference type="NCBI Taxonomy" id="350688"/>
    <lineage>
        <taxon>Bacteria</taxon>
        <taxon>Bacillati</taxon>
        <taxon>Bacillota</taxon>
        <taxon>Clostridia</taxon>
        <taxon>Peptostreptococcales</taxon>
        <taxon>Natronincolaceae</taxon>
        <taxon>Alkaliphilus</taxon>
    </lineage>
</organism>
<protein>
    <submittedName>
        <fullName evidence="3">YheO domain protein</fullName>
    </submittedName>
</protein>
<dbReference type="Proteomes" id="UP000000269">
    <property type="component" value="Chromosome"/>
</dbReference>
<evidence type="ECO:0000259" key="1">
    <source>
        <dbReference type="Pfam" id="PF08348"/>
    </source>
</evidence>
<dbReference type="RefSeq" id="WP_012159596.1">
    <property type="nucleotide sequence ID" value="NC_009922.1"/>
</dbReference>
<name>A8MHK2_ALKOO</name>
<dbReference type="PANTHER" id="PTHR35568:SF1">
    <property type="entry name" value="TRANSCRIPTIONAL REGULATOR DAUR"/>
    <property type="match status" value="1"/>
</dbReference>
<dbReference type="STRING" id="350688.Clos_1744"/>
<evidence type="ECO:0000313" key="4">
    <source>
        <dbReference type="Proteomes" id="UP000000269"/>
    </source>
</evidence>
<dbReference type="PANTHER" id="PTHR35568">
    <property type="entry name" value="TRANSCRIPTIONAL REGULATOR DAUR"/>
    <property type="match status" value="1"/>
</dbReference>
<dbReference type="OrthoDB" id="9796595at2"/>
<dbReference type="AlphaFoldDB" id="A8MHK2"/>
<dbReference type="KEGG" id="aoe:Clos_1744"/>
<dbReference type="HOGENOM" id="CLU_080179_2_0_9"/>
<dbReference type="Pfam" id="PF13309">
    <property type="entry name" value="HTH_22"/>
    <property type="match status" value="1"/>
</dbReference>
<keyword evidence="4" id="KW-1185">Reference proteome</keyword>
<evidence type="ECO:0000313" key="3">
    <source>
        <dbReference type="EMBL" id="ABW19284.1"/>
    </source>
</evidence>
<dbReference type="Pfam" id="PF08348">
    <property type="entry name" value="PAS_6"/>
    <property type="match status" value="1"/>
</dbReference>
<dbReference type="EMBL" id="CP000853">
    <property type="protein sequence ID" value="ABW19284.1"/>
    <property type="molecule type" value="Genomic_DNA"/>
</dbReference>
<sequence length="215" mass="23894">MKKEIHPILKSIIPLIEGIAATFGKNCEVVLHEINGSHKSIIAIYNGHVTGRTLGSPMLDIGIKALNQDDSVSNIINYKNKSPHGHVLKSSTTFIRDENDNIIGCLCINIDISQFVLAQKALEEFIHTSLTTDIDVDDSTSNSVNDVLTNIVRQTIEDTGKPVAYMNKDEKVHVVKKLNEQGAFLIKGAIDYVAKILCVSRYTVYNYLDEIRINE</sequence>
<dbReference type="InterPro" id="IPR039445">
    <property type="entry name" value="DauR-like_HTH"/>
</dbReference>
<reference evidence="4" key="1">
    <citation type="submission" date="2007-10" db="EMBL/GenBank/DDBJ databases">
        <title>Complete genome of Alkaliphilus oremlandii OhILAs.</title>
        <authorList>
            <person name="Copeland A."/>
            <person name="Lucas S."/>
            <person name="Lapidus A."/>
            <person name="Barry K."/>
            <person name="Detter J.C."/>
            <person name="Glavina del Rio T."/>
            <person name="Hammon N."/>
            <person name="Israni S."/>
            <person name="Dalin E."/>
            <person name="Tice H."/>
            <person name="Pitluck S."/>
            <person name="Chain P."/>
            <person name="Malfatti S."/>
            <person name="Shin M."/>
            <person name="Vergez L."/>
            <person name="Schmutz J."/>
            <person name="Larimer F."/>
            <person name="Land M."/>
            <person name="Hauser L."/>
            <person name="Kyrpides N."/>
            <person name="Mikhailova N."/>
            <person name="Stolz J.F."/>
            <person name="Dawson A."/>
            <person name="Fisher E."/>
            <person name="Crable B."/>
            <person name="Perera E."/>
            <person name="Lisak J."/>
            <person name="Ranganathan M."/>
            <person name="Basu P."/>
            <person name="Richardson P."/>
        </authorList>
    </citation>
    <scope>NUCLEOTIDE SEQUENCE [LARGE SCALE GENOMIC DNA]</scope>
    <source>
        <strain evidence="4">OhILAs</strain>
    </source>
</reference>
<feature type="domain" description="Transcriptional regulator DauR-like HTH" evidence="2">
    <location>
        <begin position="148"/>
        <end position="209"/>
    </location>
</feature>
<gene>
    <name evidence="3" type="ordered locus">Clos_1744</name>
</gene>
<proteinExistence type="predicted"/>
<dbReference type="InterPro" id="IPR039446">
    <property type="entry name" value="DauR-like"/>
</dbReference>